<name>A0A667ZLA0_9TELE</name>
<accession>A0A667ZLA0</accession>
<keyword evidence="2" id="KW-1185">Reference proteome</keyword>
<reference evidence="1" key="3">
    <citation type="submission" date="2025-09" db="UniProtKB">
        <authorList>
            <consortium name="Ensembl"/>
        </authorList>
    </citation>
    <scope>IDENTIFICATION</scope>
</reference>
<reference evidence="1" key="1">
    <citation type="submission" date="2019-06" db="EMBL/GenBank/DDBJ databases">
        <authorList>
            <consortium name="Wellcome Sanger Institute Data Sharing"/>
        </authorList>
    </citation>
    <scope>NUCLEOTIDE SEQUENCE [LARGE SCALE GENOMIC DNA]</scope>
</reference>
<proteinExistence type="predicted"/>
<dbReference type="Gene3D" id="1.10.533.10">
    <property type="entry name" value="Death Domain, Fas"/>
    <property type="match status" value="1"/>
</dbReference>
<dbReference type="InterPro" id="IPR011029">
    <property type="entry name" value="DEATH-like_dom_sf"/>
</dbReference>
<dbReference type="InParanoid" id="A0A667ZLA0"/>
<protein>
    <recommendedName>
        <fullName evidence="3">CARD domain-containing protein</fullName>
    </recommendedName>
</protein>
<evidence type="ECO:0008006" key="3">
    <source>
        <dbReference type="Google" id="ProtNLM"/>
    </source>
</evidence>
<evidence type="ECO:0000313" key="1">
    <source>
        <dbReference type="Ensembl" id="ENSMMDP00005039443.1"/>
    </source>
</evidence>
<dbReference type="Ensembl" id="ENSMMDT00005040256.1">
    <property type="protein sequence ID" value="ENSMMDP00005039443.1"/>
    <property type="gene ID" value="ENSMMDG00005018253.1"/>
</dbReference>
<sequence length="51" mass="5616">PSKVRAPCEAVADKARFVIDTVRNKGEAARSEMITFLCQEDKCLSESLGLM</sequence>
<dbReference type="SUPFAM" id="SSF47986">
    <property type="entry name" value="DEATH domain"/>
    <property type="match status" value="1"/>
</dbReference>
<dbReference type="GeneTree" id="ENSGT01060000248740"/>
<evidence type="ECO:0000313" key="2">
    <source>
        <dbReference type="Proteomes" id="UP000472263"/>
    </source>
</evidence>
<dbReference type="Proteomes" id="UP000472263">
    <property type="component" value="Chromosome 20"/>
</dbReference>
<dbReference type="AlphaFoldDB" id="A0A667ZLA0"/>
<organism evidence="1 2">
    <name type="scientific">Myripristis murdjan</name>
    <name type="common">pinecone soldierfish</name>
    <dbReference type="NCBI Taxonomy" id="586833"/>
    <lineage>
        <taxon>Eukaryota</taxon>
        <taxon>Metazoa</taxon>
        <taxon>Chordata</taxon>
        <taxon>Craniata</taxon>
        <taxon>Vertebrata</taxon>
        <taxon>Euteleostomi</taxon>
        <taxon>Actinopterygii</taxon>
        <taxon>Neopterygii</taxon>
        <taxon>Teleostei</taxon>
        <taxon>Neoteleostei</taxon>
        <taxon>Acanthomorphata</taxon>
        <taxon>Holocentriformes</taxon>
        <taxon>Holocentridae</taxon>
        <taxon>Myripristis</taxon>
    </lineage>
</organism>
<reference evidence="1" key="2">
    <citation type="submission" date="2025-08" db="UniProtKB">
        <authorList>
            <consortium name="Ensembl"/>
        </authorList>
    </citation>
    <scope>IDENTIFICATION</scope>
</reference>